<organism evidence="9 10">
    <name type="scientific">Paeniclostridium hominis</name>
    <dbReference type="NCBI Taxonomy" id="2764329"/>
    <lineage>
        <taxon>Bacteria</taxon>
        <taxon>Bacillati</taxon>
        <taxon>Bacillota</taxon>
        <taxon>Clostridia</taxon>
        <taxon>Peptostreptococcales</taxon>
        <taxon>Peptostreptococcaceae</taxon>
        <taxon>Paeniclostridium</taxon>
    </lineage>
</organism>
<sequence length="371" mass="43663">MKGSVRKRGNYYEYSFEIGRTVDKNGKVKRKRKSKSGFKTKKECELALIQAISDFETSGRVISENKISVDEYLQYWYDNYVCKSCRYNTQHTYRNFIKNHISPFLGSYYLNQLTPAIIQSFLDSLFDKGLSKKTLESIFKVLKLSLDMSVYPYEFLKDNPSKYVKIKYKFKDPKINRISLDDAKKVLIYLKENYYFNFYIAYLIFLHTGLRRGECLGLQWENIDFENRIIKVRHQALYAKGKIELVECKTASSVADILMTETLFNELLSYKHFIDCKKLNHNFVCINTEYRPMTFINLSYIVERISIDLNIHANPHAFRHCHAQLMLDNNIPIKAIQNRMRHSNVTTTLQNYVTSSEKLDKNTVDVIESVL</sequence>
<dbReference type="InterPro" id="IPR011010">
    <property type="entry name" value="DNA_brk_join_enz"/>
</dbReference>
<dbReference type="InterPro" id="IPR028259">
    <property type="entry name" value="AP2-like_int_N"/>
</dbReference>
<dbReference type="InterPro" id="IPR044068">
    <property type="entry name" value="CB"/>
</dbReference>
<feature type="domain" description="Tyr recombinase" evidence="7">
    <location>
        <begin position="173"/>
        <end position="365"/>
    </location>
</feature>
<comment type="function">
    <text evidence="1">Site-specific tyrosine recombinase, which acts by catalyzing the cutting and rejoining of the recombining DNA molecules.</text>
</comment>
<comment type="similarity">
    <text evidence="2">Belongs to the 'phage' integrase family.</text>
</comment>
<name>A0ABR7K333_9FIRM</name>
<evidence type="ECO:0000256" key="4">
    <source>
        <dbReference type="ARBA" id="ARBA00023125"/>
    </source>
</evidence>
<keyword evidence="10" id="KW-1185">Reference proteome</keyword>
<dbReference type="SUPFAM" id="SSF56349">
    <property type="entry name" value="DNA breaking-rejoining enzymes"/>
    <property type="match status" value="1"/>
</dbReference>
<keyword evidence="3" id="KW-0229">DNA integration</keyword>
<keyword evidence="4 6" id="KW-0238">DNA-binding</keyword>
<evidence type="ECO:0000256" key="5">
    <source>
        <dbReference type="ARBA" id="ARBA00023172"/>
    </source>
</evidence>
<keyword evidence="5" id="KW-0233">DNA recombination</keyword>
<proteinExistence type="inferred from homology"/>
<dbReference type="InterPro" id="IPR050090">
    <property type="entry name" value="Tyrosine_recombinase_XerCD"/>
</dbReference>
<dbReference type="InterPro" id="IPR013762">
    <property type="entry name" value="Integrase-like_cat_sf"/>
</dbReference>
<evidence type="ECO:0000259" key="8">
    <source>
        <dbReference type="PROSITE" id="PS51900"/>
    </source>
</evidence>
<dbReference type="Pfam" id="PF00589">
    <property type="entry name" value="Phage_integrase"/>
    <property type="match status" value="1"/>
</dbReference>
<reference evidence="9 10" key="1">
    <citation type="submission" date="2020-08" db="EMBL/GenBank/DDBJ databases">
        <authorList>
            <person name="Liu C."/>
            <person name="Sun Q."/>
        </authorList>
    </citation>
    <scope>NUCLEOTIDE SEQUENCE [LARGE SCALE GENOMIC DNA]</scope>
    <source>
        <strain evidence="9 10">NSJ-45</strain>
    </source>
</reference>
<dbReference type="InterPro" id="IPR010998">
    <property type="entry name" value="Integrase_recombinase_N"/>
</dbReference>
<dbReference type="InterPro" id="IPR004107">
    <property type="entry name" value="Integrase_SAM-like_N"/>
</dbReference>
<evidence type="ECO:0000256" key="3">
    <source>
        <dbReference type="ARBA" id="ARBA00022908"/>
    </source>
</evidence>
<dbReference type="RefSeq" id="WP_187005649.1">
    <property type="nucleotide sequence ID" value="NZ_JACRWD010000001.1"/>
</dbReference>
<dbReference type="PANTHER" id="PTHR30349:SF64">
    <property type="entry name" value="PROPHAGE INTEGRASE INTD-RELATED"/>
    <property type="match status" value="1"/>
</dbReference>
<evidence type="ECO:0000256" key="6">
    <source>
        <dbReference type="PROSITE-ProRule" id="PRU01248"/>
    </source>
</evidence>
<accession>A0ABR7K333</accession>
<evidence type="ECO:0000256" key="1">
    <source>
        <dbReference type="ARBA" id="ARBA00003283"/>
    </source>
</evidence>
<dbReference type="EMBL" id="JACRWD010000001">
    <property type="protein sequence ID" value="MBC6003392.1"/>
    <property type="molecule type" value="Genomic_DNA"/>
</dbReference>
<evidence type="ECO:0000256" key="2">
    <source>
        <dbReference type="ARBA" id="ARBA00008857"/>
    </source>
</evidence>
<dbReference type="Proteomes" id="UP000611796">
    <property type="component" value="Unassembled WGS sequence"/>
</dbReference>
<evidence type="ECO:0000313" key="10">
    <source>
        <dbReference type="Proteomes" id="UP000611796"/>
    </source>
</evidence>
<dbReference type="Pfam" id="PF14659">
    <property type="entry name" value="Phage_int_SAM_3"/>
    <property type="match status" value="1"/>
</dbReference>
<comment type="caution">
    <text evidence="9">The sequence shown here is derived from an EMBL/GenBank/DDBJ whole genome shotgun (WGS) entry which is preliminary data.</text>
</comment>
<evidence type="ECO:0000313" key="9">
    <source>
        <dbReference type="EMBL" id="MBC6003392.1"/>
    </source>
</evidence>
<dbReference type="CDD" id="cd01189">
    <property type="entry name" value="INT_ICEBs1_C_like"/>
    <property type="match status" value="1"/>
</dbReference>
<protein>
    <submittedName>
        <fullName evidence="9">Site-specific integrase</fullName>
    </submittedName>
</protein>
<dbReference type="Gene3D" id="1.10.150.130">
    <property type="match status" value="1"/>
</dbReference>
<feature type="domain" description="Core-binding (CB)" evidence="8">
    <location>
        <begin position="67"/>
        <end position="150"/>
    </location>
</feature>
<dbReference type="PROSITE" id="PS51898">
    <property type="entry name" value="TYR_RECOMBINASE"/>
    <property type="match status" value="1"/>
</dbReference>
<dbReference type="PANTHER" id="PTHR30349">
    <property type="entry name" value="PHAGE INTEGRASE-RELATED"/>
    <property type="match status" value="1"/>
</dbReference>
<evidence type="ECO:0000259" key="7">
    <source>
        <dbReference type="PROSITE" id="PS51898"/>
    </source>
</evidence>
<dbReference type="PROSITE" id="PS51900">
    <property type="entry name" value="CB"/>
    <property type="match status" value="1"/>
</dbReference>
<dbReference type="Pfam" id="PF14657">
    <property type="entry name" value="Arm-DNA-bind_4"/>
    <property type="match status" value="1"/>
</dbReference>
<dbReference type="Gene3D" id="1.10.443.10">
    <property type="entry name" value="Intergrase catalytic core"/>
    <property type="match status" value="1"/>
</dbReference>
<dbReference type="InterPro" id="IPR002104">
    <property type="entry name" value="Integrase_catalytic"/>
</dbReference>
<gene>
    <name evidence="9" type="ORF">H8891_06230</name>
</gene>